<evidence type="ECO:0000256" key="1">
    <source>
        <dbReference type="ARBA" id="ARBA00022553"/>
    </source>
</evidence>
<dbReference type="GeneID" id="25394059"/>
<dbReference type="PROSITE" id="PS50109">
    <property type="entry name" value="HIS_KIN"/>
    <property type="match status" value="1"/>
</dbReference>
<keyword evidence="1 2" id="KW-0597">Phosphoprotein</keyword>
<dbReference type="Gene3D" id="3.40.50.2300">
    <property type="match status" value="1"/>
</dbReference>
<dbReference type="InterPro" id="IPR003594">
    <property type="entry name" value="HATPase_dom"/>
</dbReference>
<dbReference type="PANTHER" id="PTHR43547:SF2">
    <property type="entry name" value="HYBRID SIGNAL TRANSDUCTION HISTIDINE KINASE C"/>
    <property type="match status" value="1"/>
</dbReference>
<proteinExistence type="predicted"/>
<dbReference type="SMART" id="SM00387">
    <property type="entry name" value="HATPase_c"/>
    <property type="match status" value="1"/>
</dbReference>
<protein>
    <submittedName>
        <fullName evidence="5">Response regulator receiver sensor signal transduction histidine kinase</fullName>
    </submittedName>
</protein>
<evidence type="ECO:0000259" key="4">
    <source>
        <dbReference type="PROSITE" id="PS50110"/>
    </source>
</evidence>
<dbReference type="OrthoDB" id="8127at2157"/>
<dbReference type="SUPFAM" id="SSF52172">
    <property type="entry name" value="CheY-like"/>
    <property type="match status" value="1"/>
</dbReference>
<accession>B8GHU1</accession>
<dbReference type="Pfam" id="PF00072">
    <property type="entry name" value="Response_reg"/>
    <property type="match status" value="1"/>
</dbReference>
<dbReference type="SMART" id="SM00448">
    <property type="entry name" value="REC"/>
    <property type="match status" value="1"/>
</dbReference>
<dbReference type="RefSeq" id="WP_012616730.1">
    <property type="nucleotide sequence ID" value="NC_011832.1"/>
</dbReference>
<dbReference type="eggNOG" id="arCOG02385">
    <property type="taxonomic scope" value="Archaea"/>
</dbReference>
<gene>
    <name evidence="5" type="ordered locus">Mpal_0015</name>
</gene>
<dbReference type="Gene3D" id="3.30.565.10">
    <property type="entry name" value="Histidine kinase-like ATPase, C-terminal domain"/>
    <property type="match status" value="1"/>
</dbReference>
<dbReference type="InterPro" id="IPR036097">
    <property type="entry name" value="HisK_dim/P_sf"/>
</dbReference>
<dbReference type="KEGG" id="mpl:Mpal_0015"/>
<evidence type="ECO:0000313" key="5">
    <source>
        <dbReference type="EMBL" id="ACL15411.1"/>
    </source>
</evidence>
<name>B8GHU1_METPE</name>
<feature type="domain" description="Response regulatory" evidence="4">
    <location>
        <begin position="3"/>
        <end position="118"/>
    </location>
</feature>
<organism evidence="5 6">
    <name type="scientific">Methanosphaerula palustris (strain ATCC BAA-1556 / DSM 19958 / E1-9c)</name>
    <dbReference type="NCBI Taxonomy" id="521011"/>
    <lineage>
        <taxon>Archaea</taxon>
        <taxon>Methanobacteriati</taxon>
        <taxon>Methanobacteriota</taxon>
        <taxon>Stenosarchaea group</taxon>
        <taxon>Methanomicrobia</taxon>
        <taxon>Methanomicrobiales</taxon>
        <taxon>Methanoregulaceae</taxon>
        <taxon>Methanosphaerula</taxon>
    </lineage>
</organism>
<dbReference type="InterPro" id="IPR005467">
    <property type="entry name" value="His_kinase_dom"/>
</dbReference>
<dbReference type="Gene3D" id="1.10.287.130">
    <property type="match status" value="1"/>
</dbReference>
<dbReference type="eggNOG" id="arCOG06193">
    <property type="taxonomic scope" value="Archaea"/>
</dbReference>
<dbReference type="PANTHER" id="PTHR43547">
    <property type="entry name" value="TWO-COMPONENT HISTIDINE KINASE"/>
    <property type="match status" value="1"/>
</dbReference>
<keyword evidence="5" id="KW-0808">Transferase</keyword>
<dbReference type="InterPro" id="IPR011006">
    <property type="entry name" value="CheY-like_superfamily"/>
</dbReference>
<dbReference type="SUPFAM" id="SSF47384">
    <property type="entry name" value="Homodimeric domain of signal transducing histidine kinase"/>
    <property type="match status" value="1"/>
</dbReference>
<dbReference type="Proteomes" id="UP000002457">
    <property type="component" value="Chromosome"/>
</dbReference>
<feature type="modified residue" description="4-aspartylphosphate" evidence="2">
    <location>
        <position position="53"/>
    </location>
</feature>
<dbReference type="InterPro" id="IPR036890">
    <property type="entry name" value="HATPase_C_sf"/>
</dbReference>
<dbReference type="Pfam" id="PF02518">
    <property type="entry name" value="HATPase_c"/>
    <property type="match status" value="1"/>
</dbReference>
<feature type="domain" description="Histidine kinase" evidence="3">
    <location>
        <begin position="242"/>
        <end position="341"/>
    </location>
</feature>
<dbReference type="EMBL" id="CP001338">
    <property type="protein sequence ID" value="ACL15411.1"/>
    <property type="molecule type" value="Genomic_DNA"/>
</dbReference>
<dbReference type="AlphaFoldDB" id="B8GHU1"/>
<evidence type="ECO:0000256" key="2">
    <source>
        <dbReference type="PROSITE-ProRule" id="PRU00169"/>
    </source>
</evidence>
<sequence length="347" mass="38922">MITVLFVDDEPDFLDLAGDMLSRYTDLAVDLLVSPEEALEKIRTGFYDVVVSDYDMEGMNGITLLRTLRGEGNTIPFIMMTGIGCEHTAIEALNSDADFYLEKGEEPGQMFDHLARRIHEAAHRRLNAQALKQANRKLNLLYSVTRHDILNQLTIALGFIEIMKKKVSDPSEMRYMEKIERSSKTIYSLIEFTRTYQEIGVKSPSWQFLAGTLRGSVASLDLRGVAFTQDVGTFEIYADPLLEKVFYNLIDNALRHGEHVTAITVSAGLRGDGALLITVEDDGVGIPVSEKERIFERGRGKNFGWGLFLVREILSITAMILQETGVYGNGGRFEILVPPGYFRSDPH</sequence>
<keyword evidence="5" id="KW-0418">Kinase</keyword>
<dbReference type="HOGENOM" id="CLU_000445_114_72_2"/>
<dbReference type="CDD" id="cd00075">
    <property type="entry name" value="HATPase"/>
    <property type="match status" value="1"/>
</dbReference>
<dbReference type="SUPFAM" id="SSF55874">
    <property type="entry name" value="ATPase domain of HSP90 chaperone/DNA topoisomerase II/histidine kinase"/>
    <property type="match status" value="1"/>
</dbReference>
<dbReference type="InterPro" id="IPR001789">
    <property type="entry name" value="Sig_transdc_resp-reg_receiver"/>
</dbReference>
<dbReference type="GO" id="GO:0000155">
    <property type="term" value="F:phosphorelay sensor kinase activity"/>
    <property type="evidence" value="ECO:0007669"/>
    <property type="project" value="InterPro"/>
</dbReference>
<keyword evidence="6" id="KW-1185">Reference proteome</keyword>
<evidence type="ECO:0000313" key="6">
    <source>
        <dbReference type="Proteomes" id="UP000002457"/>
    </source>
</evidence>
<dbReference type="PROSITE" id="PS50110">
    <property type="entry name" value="RESPONSE_REGULATORY"/>
    <property type="match status" value="1"/>
</dbReference>
<evidence type="ECO:0000259" key="3">
    <source>
        <dbReference type="PROSITE" id="PS50109"/>
    </source>
</evidence>
<reference evidence="5 6" key="1">
    <citation type="journal article" date="2015" name="Genome Announc.">
        <title>Complete Genome Sequence of Methanosphaerula palustris E1-9CT, a Hydrogenotrophic Methanogen Isolated from a Minerotrophic Fen Peatland.</title>
        <authorList>
            <person name="Cadillo-Quiroz H."/>
            <person name="Browne P."/>
            <person name="Kyrpides N."/>
            <person name="Woyke T."/>
            <person name="Goodwin L."/>
            <person name="Detter C."/>
            <person name="Yavitt J.B."/>
            <person name="Zinder S.H."/>
        </authorList>
    </citation>
    <scope>NUCLEOTIDE SEQUENCE [LARGE SCALE GENOMIC DNA]</scope>
    <source>
        <strain evidence="6">ATCC BAA-1556 / DSM 19958 / E1-9c</strain>
    </source>
</reference>
<dbReference type="STRING" id="521011.Mpal_0015"/>